<dbReference type="GO" id="GO:0016020">
    <property type="term" value="C:membrane"/>
    <property type="evidence" value="ECO:0007669"/>
    <property type="project" value="GOC"/>
</dbReference>
<dbReference type="GO" id="GO:0009245">
    <property type="term" value="P:lipid A biosynthetic process"/>
    <property type="evidence" value="ECO:0007669"/>
    <property type="project" value="UniProtKB-KW"/>
</dbReference>
<evidence type="ECO:0000256" key="5">
    <source>
        <dbReference type="ARBA" id="ARBA00022556"/>
    </source>
</evidence>
<dbReference type="EMBL" id="JAUUTY010000271">
    <property type="protein sequence ID" value="KAK1602364.1"/>
    <property type="molecule type" value="Genomic_DNA"/>
</dbReference>
<evidence type="ECO:0000256" key="9">
    <source>
        <dbReference type="SAM" id="MobiDB-lite"/>
    </source>
</evidence>
<protein>
    <recommendedName>
        <fullName evidence="2">3-hydroxyacyl-[acyl-carrier-protein] dehydratase</fullName>
        <ecNumber evidence="2">4.2.1.59</ecNumber>
    </recommendedName>
</protein>
<evidence type="ECO:0000256" key="2">
    <source>
        <dbReference type="ARBA" id="ARBA00013167"/>
    </source>
</evidence>
<keyword evidence="11" id="KW-1185">Reference proteome</keyword>
<dbReference type="Gene3D" id="3.10.129.10">
    <property type="entry name" value="Hotdog Thioesterase"/>
    <property type="match status" value="1"/>
</dbReference>
<dbReference type="InterPro" id="IPR010084">
    <property type="entry name" value="FabZ"/>
</dbReference>
<feature type="region of interest" description="Disordered" evidence="9">
    <location>
        <begin position="436"/>
        <end position="455"/>
    </location>
</feature>
<evidence type="ECO:0000256" key="4">
    <source>
        <dbReference type="ARBA" id="ARBA00022516"/>
    </source>
</evidence>
<dbReference type="InterPro" id="IPR029069">
    <property type="entry name" value="HotDog_dom_sf"/>
</dbReference>
<dbReference type="GO" id="GO:0019171">
    <property type="term" value="F:(3R)-hydroxyacyl-[acyl-carrier-protein] dehydratase activity"/>
    <property type="evidence" value="ECO:0007669"/>
    <property type="project" value="UniProtKB-EC"/>
</dbReference>
<evidence type="ECO:0000256" key="7">
    <source>
        <dbReference type="ARBA" id="ARBA00023239"/>
    </source>
</evidence>
<proteinExistence type="inferred from homology"/>
<dbReference type="NCBIfam" id="NF000582">
    <property type="entry name" value="PRK00006.1"/>
    <property type="match status" value="1"/>
</dbReference>
<dbReference type="CDD" id="cd01288">
    <property type="entry name" value="FabZ"/>
    <property type="match status" value="1"/>
</dbReference>
<keyword evidence="6" id="KW-0443">Lipid metabolism</keyword>
<dbReference type="EC" id="4.2.1.59" evidence="2"/>
<dbReference type="SUPFAM" id="SSF54637">
    <property type="entry name" value="Thioesterase/thiol ester dehydrase-isomerase"/>
    <property type="match status" value="1"/>
</dbReference>
<dbReference type="FunFam" id="3.10.129.10:FF:000001">
    <property type="entry name" value="3-hydroxyacyl-[acyl-carrier-protein] dehydratase FabZ"/>
    <property type="match status" value="1"/>
</dbReference>
<keyword evidence="5" id="KW-0441">Lipid A biosynthesis</keyword>
<comment type="function">
    <text evidence="8">Involved in unsaturated fatty acids biosynthesis. Catalyzes the dehydration of short chain beta-hydroxyacyl-ACPs and long chain saturated and unsaturated beta-hydroxyacyl-ACPs.</text>
</comment>
<evidence type="ECO:0000256" key="3">
    <source>
        <dbReference type="ARBA" id="ARBA00022490"/>
    </source>
</evidence>
<sequence length="482" mass="52664">METTAAVSVSRSACRAALPSAAPRQGRVAFPRAAPRQRLVARRAAAGDNAEEELPIEKSRSSSSLSLCCDPQRRLTMCALAGIAAYPTVMDINQIREILPHRFPFLLVDRVIEYKAGEYAVAIKNVTINDNFFPGHFPERPIMPGVLMVEAMAQVGGIVMLQPEVGGSQDNFFFAGVDKVRFRKPVIAGDTLVMRMTLTKYQKRFGLAKMEGKAYVGGDVVCEGEFLLISATGMADLAAPRNMKRKDVEVVGGHGYSIFLDPKRIKLHRQDSKTLDMMEEDEPLVHAPTSTATAPTIIHDKVNIVSVGISSEPPSKVSEDQSAAAQAPMDMEMDADGQQHQLCQNYLESVHLRKMTDLAVPMKVKRKDVEVVSSHGFAIFLDPKRIKLQLQDDKVVDMMEEDEPLEHAPTVTATAPTIVHGKVNIVSVAVGISSEPPSKVSQDQSITAPAPAPAPAAMDMEMEEDTQPYQPCRNASFFSGFF</sequence>
<keyword evidence="4" id="KW-0444">Lipid biosynthesis</keyword>
<evidence type="ECO:0000256" key="1">
    <source>
        <dbReference type="ARBA" id="ARBA00004496"/>
    </source>
</evidence>
<feature type="compositionally biased region" description="Polar residues" evidence="9">
    <location>
        <begin position="436"/>
        <end position="447"/>
    </location>
</feature>
<name>A0AAD8QHV0_LOLMU</name>
<evidence type="ECO:0000256" key="6">
    <source>
        <dbReference type="ARBA" id="ARBA00023098"/>
    </source>
</evidence>
<dbReference type="GO" id="GO:0006633">
    <property type="term" value="P:fatty acid biosynthetic process"/>
    <property type="evidence" value="ECO:0007669"/>
    <property type="project" value="InterPro"/>
</dbReference>
<keyword evidence="7" id="KW-0456">Lyase</keyword>
<comment type="caution">
    <text evidence="10">The sequence shown here is derived from an EMBL/GenBank/DDBJ whole genome shotgun (WGS) entry which is preliminary data.</text>
</comment>
<dbReference type="AlphaFoldDB" id="A0AAD8QHV0"/>
<dbReference type="PANTHER" id="PTHR30272">
    <property type="entry name" value="3-HYDROXYACYL-[ACYL-CARRIER-PROTEIN] DEHYDRATASE"/>
    <property type="match status" value="1"/>
</dbReference>
<comment type="subcellular location">
    <subcellularLocation>
        <location evidence="1">Cytoplasm</location>
    </subcellularLocation>
</comment>
<dbReference type="GO" id="GO:0005737">
    <property type="term" value="C:cytoplasm"/>
    <property type="evidence" value="ECO:0007669"/>
    <property type="project" value="UniProtKB-SubCell"/>
</dbReference>
<dbReference type="Pfam" id="PF07977">
    <property type="entry name" value="FabA"/>
    <property type="match status" value="1"/>
</dbReference>
<dbReference type="PANTHER" id="PTHR30272:SF11">
    <property type="entry name" value="3-HYDROXYACYL-[ACYL-CARRIER-PROTEIN] DEHYDRATASE"/>
    <property type="match status" value="1"/>
</dbReference>
<dbReference type="NCBIfam" id="TIGR01750">
    <property type="entry name" value="fabZ"/>
    <property type="match status" value="1"/>
</dbReference>
<dbReference type="Proteomes" id="UP001231189">
    <property type="component" value="Unassembled WGS sequence"/>
</dbReference>
<gene>
    <name evidence="10" type="ORF">QYE76_016405</name>
</gene>
<reference evidence="10" key="1">
    <citation type="submission" date="2023-07" db="EMBL/GenBank/DDBJ databases">
        <title>A chromosome-level genome assembly of Lolium multiflorum.</title>
        <authorList>
            <person name="Chen Y."/>
            <person name="Copetti D."/>
            <person name="Kolliker R."/>
            <person name="Studer B."/>
        </authorList>
    </citation>
    <scope>NUCLEOTIDE SEQUENCE</scope>
    <source>
        <strain evidence="10">02402/16</strain>
        <tissue evidence="10">Leaf</tissue>
    </source>
</reference>
<evidence type="ECO:0000256" key="8">
    <source>
        <dbReference type="ARBA" id="ARBA00025049"/>
    </source>
</evidence>
<evidence type="ECO:0000313" key="10">
    <source>
        <dbReference type="EMBL" id="KAK1602364.1"/>
    </source>
</evidence>
<keyword evidence="3" id="KW-0963">Cytoplasm</keyword>
<dbReference type="InterPro" id="IPR013114">
    <property type="entry name" value="FabA_FabZ"/>
</dbReference>
<dbReference type="HAMAP" id="MF_00406">
    <property type="entry name" value="FabZ"/>
    <property type="match status" value="1"/>
</dbReference>
<accession>A0AAD8QHV0</accession>
<organism evidence="10 11">
    <name type="scientific">Lolium multiflorum</name>
    <name type="common">Italian ryegrass</name>
    <name type="synonym">Lolium perenne subsp. multiflorum</name>
    <dbReference type="NCBI Taxonomy" id="4521"/>
    <lineage>
        <taxon>Eukaryota</taxon>
        <taxon>Viridiplantae</taxon>
        <taxon>Streptophyta</taxon>
        <taxon>Embryophyta</taxon>
        <taxon>Tracheophyta</taxon>
        <taxon>Spermatophyta</taxon>
        <taxon>Magnoliopsida</taxon>
        <taxon>Liliopsida</taxon>
        <taxon>Poales</taxon>
        <taxon>Poaceae</taxon>
        <taxon>BOP clade</taxon>
        <taxon>Pooideae</taxon>
        <taxon>Poodae</taxon>
        <taxon>Poeae</taxon>
        <taxon>Poeae Chloroplast Group 2 (Poeae type)</taxon>
        <taxon>Loliodinae</taxon>
        <taxon>Loliinae</taxon>
        <taxon>Lolium</taxon>
    </lineage>
</organism>
<evidence type="ECO:0000313" key="11">
    <source>
        <dbReference type="Proteomes" id="UP001231189"/>
    </source>
</evidence>